<keyword evidence="2 3" id="KW-0342">GTP-binding</keyword>
<dbReference type="EMBL" id="BLQM01000339">
    <property type="protein sequence ID" value="GMH84109.1"/>
    <property type="molecule type" value="Genomic_DNA"/>
</dbReference>
<dbReference type="PANTHER" id="PTHR46090:SF2">
    <property type="entry name" value="ADP-RIBOSYLATION FACTOR-LIKE PROTEIN 13B"/>
    <property type="match status" value="1"/>
</dbReference>
<dbReference type="PANTHER" id="PTHR46090">
    <property type="entry name" value="ADP-RIBOSYLATION FACTOR-LIKE PROTEIN 13B"/>
    <property type="match status" value="1"/>
</dbReference>
<keyword evidence="4" id="KW-0479">Metal-binding</keyword>
<feature type="binding site" evidence="3">
    <location>
        <position position="184"/>
    </location>
    <ligand>
        <name>GTP</name>
        <dbReference type="ChEBI" id="CHEBI:37565"/>
    </ligand>
</feature>
<protein>
    <recommendedName>
        <fullName evidence="7">GTP-binding protein</fullName>
    </recommendedName>
</protein>
<gene>
    <name evidence="5" type="ORF">TL16_g09817</name>
</gene>
<reference evidence="6" key="1">
    <citation type="journal article" date="2023" name="Commun. Biol.">
        <title>Genome analysis of Parmales, the sister group of diatoms, reveals the evolutionary specialization of diatoms from phago-mixotrophs to photoautotrophs.</title>
        <authorList>
            <person name="Ban H."/>
            <person name="Sato S."/>
            <person name="Yoshikawa S."/>
            <person name="Yamada K."/>
            <person name="Nakamura Y."/>
            <person name="Ichinomiya M."/>
            <person name="Sato N."/>
            <person name="Blanc-Mathieu R."/>
            <person name="Endo H."/>
            <person name="Kuwata A."/>
            <person name="Ogata H."/>
        </authorList>
    </citation>
    <scope>NUCLEOTIDE SEQUENCE [LARGE SCALE GENOMIC DNA]</scope>
</reference>
<keyword evidence="1 3" id="KW-0547">Nucleotide-binding</keyword>
<evidence type="ECO:0000256" key="3">
    <source>
        <dbReference type="PIRSR" id="PIRSR606689-1"/>
    </source>
</evidence>
<dbReference type="SMART" id="SM00177">
    <property type="entry name" value="ARF"/>
    <property type="match status" value="1"/>
</dbReference>
<feature type="binding site" evidence="4">
    <location>
        <position position="162"/>
    </location>
    <ligand>
        <name>Mg(2+)</name>
        <dbReference type="ChEBI" id="CHEBI:18420"/>
    </ligand>
</feature>
<evidence type="ECO:0000256" key="1">
    <source>
        <dbReference type="ARBA" id="ARBA00022741"/>
    </source>
</evidence>
<evidence type="ECO:0000256" key="2">
    <source>
        <dbReference type="ARBA" id="ARBA00023134"/>
    </source>
</evidence>
<dbReference type="Pfam" id="PF00025">
    <property type="entry name" value="Arf"/>
    <property type="match status" value="1"/>
</dbReference>
<evidence type="ECO:0000313" key="5">
    <source>
        <dbReference type="EMBL" id="GMH84109.1"/>
    </source>
</evidence>
<comment type="caution">
    <text evidence="5">The sequence shown here is derived from an EMBL/GenBank/DDBJ whole genome shotgun (WGS) entry which is preliminary data.</text>
</comment>
<dbReference type="Proteomes" id="UP001162640">
    <property type="component" value="Unassembled WGS sequence"/>
</dbReference>
<accession>A0A9W7EKE7</accession>
<evidence type="ECO:0008006" key="7">
    <source>
        <dbReference type="Google" id="ProtNLM"/>
    </source>
</evidence>
<feature type="binding site" evidence="3">
    <location>
        <begin position="138"/>
        <end position="145"/>
    </location>
    <ligand>
        <name>GTP</name>
        <dbReference type="ChEBI" id="CHEBI:37565"/>
    </ligand>
</feature>
<dbReference type="Gene3D" id="3.40.50.300">
    <property type="entry name" value="P-loop containing nucleotide triphosphate hydrolases"/>
    <property type="match status" value="1"/>
</dbReference>
<feature type="binding site" evidence="3">
    <location>
        <begin position="241"/>
        <end position="244"/>
    </location>
    <ligand>
        <name>GTP</name>
        <dbReference type="ChEBI" id="CHEBI:37565"/>
    </ligand>
</feature>
<dbReference type="SUPFAM" id="SSF52540">
    <property type="entry name" value="P-loop containing nucleoside triphosphate hydrolases"/>
    <property type="match status" value="1"/>
</dbReference>
<dbReference type="AlphaFoldDB" id="A0A9W7EKE7"/>
<evidence type="ECO:0000313" key="6">
    <source>
        <dbReference type="Proteomes" id="UP001162640"/>
    </source>
</evidence>
<evidence type="ECO:0000256" key="4">
    <source>
        <dbReference type="PIRSR" id="PIRSR606689-2"/>
    </source>
</evidence>
<dbReference type="InterPro" id="IPR051995">
    <property type="entry name" value="Ciliary_GTPase"/>
</dbReference>
<dbReference type="GO" id="GO:0003924">
    <property type="term" value="F:GTPase activity"/>
    <property type="evidence" value="ECO:0007669"/>
    <property type="project" value="InterPro"/>
</dbReference>
<dbReference type="PRINTS" id="PR00328">
    <property type="entry name" value="SAR1GTPBP"/>
</dbReference>
<dbReference type="InterPro" id="IPR006689">
    <property type="entry name" value="Small_GTPase_ARF/SAR"/>
</dbReference>
<keyword evidence="4" id="KW-0460">Magnesium</keyword>
<name>A0A9W7EKE7_9STRA</name>
<dbReference type="PROSITE" id="PS51417">
    <property type="entry name" value="ARF"/>
    <property type="match status" value="1"/>
</dbReference>
<organism evidence="5 6">
    <name type="scientific">Triparma laevis f. inornata</name>
    <dbReference type="NCBI Taxonomy" id="1714386"/>
    <lineage>
        <taxon>Eukaryota</taxon>
        <taxon>Sar</taxon>
        <taxon>Stramenopiles</taxon>
        <taxon>Ochrophyta</taxon>
        <taxon>Bolidophyceae</taxon>
        <taxon>Parmales</taxon>
        <taxon>Triparmaceae</taxon>
        <taxon>Triparma</taxon>
    </lineage>
</organism>
<dbReference type="GO" id="GO:0046872">
    <property type="term" value="F:metal ion binding"/>
    <property type="evidence" value="ECO:0007669"/>
    <property type="project" value="UniProtKB-KW"/>
</dbReference>
<feature type="binding site" evidence="4">
    <location>
        <position position="145"/>
    </location>
    <ligand>
        <name>Mg(2+)</name>
        <dbReference type="ChEBI" id="CHEBI:18420"/>
    </ligand>
</feature>
<sequence>MSGAITYMLIEQVGKGEIIETLLNYFTQLAAGITLTPTSKTPKKTRAMDRLYMAKAMSPVFTKLMNMVLALRPESVEQYLIGCLNDMKLSGDYDVVEETVEVQAVPTVPEVTETSTPAAPPVPEGPPMPPKMTILTLGLSLSGKTTFLKTLQGDPNPAPKPTVGFIPHALQLGSSIVTFYDLGGGDTIRDIWENYYAETHGIIYILDAASDDMTFKTACDVFLTSINSPALKGKPCLLILNKKDLSAYRDLEEVKDEIDIPPNVKCAELILHPQKTAKPGDADPNIDANLDNLFKDIAGDFESIKNRVDADMAEQKKKEDDEKKAKDKRVMKKSLNKAYELNGFEKTDVFSQEDGYEFLAQEVGFMKAEELDEEGREVADLCGYQKIAMMLVAQLRAPVSSKKKKHEWAEIKEYVLECKGECEKGEVDEEAFKDVEEGGGGIGGGGFDWGAC</sequence>
<dbReference type="GO" id="GO:0005525">
    <property type="term" value="F:GTP binding"/>
    <property type="evidence" value="ECO:0007669"/>
    <property type="project" value="UniProtKB-KW"/>
</dbReference>
<proteinExistence type="predicted"/>
<dbReference type="InterPro" id="IPR027417">
    <property type="entry name" value="P-loop_NTPase"/>
</dbReference>